<sequence>MSTVYCEFCEDSHKGIPYLEKMFLCVDCQLFTCEDCHDSHDRTHLRNMLRFSLIKWMEKLPRIQNSAPCRYCAKETKVRWQCQDCGIALCRNCVGYSERRIEFFNAHRKRDPDGRSFFATYPQYWSTATEWITSDCQCLELDGVVTHSITRGQRGYFCRLCRSEFGSSQCLCVECFEEDEEHREKHQFGTFEITYEGSGPENVDGALKRAWGCTQCSERFAEGKQHVHSHLHFRLVMTPFLSELMGRVAYRTCHRKELQENSIQYPNPIPWQCSLCEKMLVFDKPGSCCLKEGCGDCFCSSCTSAQRVNHRHHLFEFTVMRSPKVYLNQITCNYCSQAYIIAMAQGLWCADCKGHFICIDCILGVSKDGTPKVEDGLPHMKILKQCKVKSGWQLYVMDGS</sequence>
<organism evidence="1 2">
    <name type="scientific">Lojkania enalia</name>
    <dbReference type="NCBI Taxonomy" id="147567"/>
    <lineage>
        <taxon>Eukaryota</taxon>
        <taxon>Fungi</taxon>
        <taxon>Dikarya</taxon>
        <taxon>Ascomycota</taxon>
        <taxon>Pezizomycotina</taxon>
        <taxon>Dothideomycetes</taxon>
        <taxon>Pleosporomycetidae</taxon>
        <taxon>Pleosporales</taxon>
        <taxon>Pleosporales incertae sedis</taxon>
        <taxon>Lojkania</taxon>
    </lineage>
</organism>
<dbReference type="OrthoDB" id="3754906at2759"/>
<evidence type="ECO:0000313" key="2">
    <source>
        <dbReference type="Proteomes" id="UP000800093"/>
    </source>
</evidence>
<proteinExistence type="predicted"/>
<dbReference type="EMBL" id="ML986581">
    <property type="protein sequence ID" value="KAF2269768.1"/>
    <property type="molecule type" value="Genomic_DNA"/>
</dbReference>
<dbReference type="Proteomes" id="UP000800093">
    <property type="component" value="Unassembled WGS sequence"/>
</dbReference>
<name>A0A9P4TQN1_9PLEO</name>
<keyword evidence="2" id="KW-1185">Reference proteome</keyword>
<accession>A0A9P4TQN1</accession>
<reference evidence="2" key="1">
    <citation type="journal article" date="2020" name="Stud. Mycol.">
        <title>101 Dothideomycetes genomes: A test case for predicting lifestyles and emergence of pathogens.</title>
        <authorList>
            <person name="Haridas S."/>
            <person name="Albert R."/>
            <person name="Binder M."/>
            <person name="Bloem J."/>
            <person name="LaButti K."/>
            <person name="Salamov A."/>
            <person name="Andreopoulos B."/>
            <person name="Baker S."/>
            <person name="Barry K."/>
            <person name="Bills G."/>
            <person name="Bluhm B."/>
            <person name="Cannon C."/>
            <person name="Castanera R."/>
            <person name="Culley D."/>
            <person name="Daum C."/>
            <person name="Ezra D."/>
            <person name="Gonzalez J."/>
            <person name="Henrissat B."/>
            <person name="Kuo A."/>
            <person name="Liang C."/>
            <person name="Lipzen A."/>
            <person name="Lutzoni F."/>
            <person name="Magnuson J."/>
            <person name="Mondo S."/>
            <person name="Nolan M."/>
            <person name="Ohm R."/>
            <person name="Pangilinan J."/>
            <person name="Park H.-J."/>
            <person name="Ramirez L."/>
            <person name="Alfaro M."/>
            <person name="Sun H."/>
            <person name="Tritt A."/>
            <person name="Yoshinaga Y."/>
            <person name="Zwiers L.-H."/>
            <person name="Turgeon B."/>
            <person name="Goodwin S."/>
            <person name="Spatafora J."/>
            <person name="Crous P."/>
            <person name="Grigoriev I."/>
        </authorList>
    </citation>
    <scope>NUCLEOTIDE SEQUENCE [LARGE SCALE GENOMIC DNA]</scope>
    <source>
        <strain evidence="2">CBS 304.66</strain>
    </source>
</reference>
<dbReference type="AlphaFoldDB" id="A0A9P4TQN1"/>
<gene>
    <name evidence="1" type="ORF">CC78DRAFT_239312</name>
</gene>
<comment type="caution">
    <text evidence="1">The sequence shown here is derived from an EMBL/GenBank/DDBJ whole genome shotgun (WGS) entry which is preliminary data.</text>
</comment>
<protein>
    <submittedName>
        <fullName evidence="1">Uncharacterized protein</fullName>
    </submittedName>
</protein>
<evidence type="ECO:0000313" key="1">
    <source>
        <dbReference type="EMBL" id="KAF2269768.1"/>
    </source>
</evidence>